<evidence type="ECO:0000313" key="2">
    <source>
        <dbReference type="EMBL" id="RVW12859.1"/>
    </source>
</evidence>
<sequence length="175" mass="19323">MTFNIPLFFINTGHLSCERVSERENAIATVCSSPCPSPTTHDPPVILPVITSGQISSVRYGANQRSQIFLSFQPQSSPREAPFKPILNLRDQKLLPPAKPARSNPPARRYLTGQGAVPAKESQGRKLRAHRLNRAVPVPSPEPSPAHLRRRLRASAEPQEHQPPLSEPQIHLDSS</sequence>
<proteinExistence type="predicted"/>
<dbReference type="Proteomes" id="UP000288805">
    <property type="component" value="Unassembled WGS sequence"/>
</dbReference>
<reference evidence="2 3" key="1">
    <citation type="journal article" date="2018" name="PLoS Genet.">
        <title>Population sequencing reveals clonal diversity and ancestral inbreeding in the grapevine cultivar Chardonnay.</title>
        <authorList>
            <person name="Roach M.J."/>
            <person name="Johnson D.L."/>
            <person name="Bohlmann J."/>
            <person name="van Vuuren H.J."/>
            <person name="Jones S.J."/>
            <person name="Pretorius I.S."/>
            <person name="Schmidt S.A."/>
            <person name="Borneman A.R."/>
        </authorList>
    </citation>
    <scope>NUCLEOTIDE SEQUENCE [LARGE SCALE GENOMIC DNA]</scope>
    <source>
        <strain evidence="3">cv. Chardonnay</strain>
        <tissue evidence="2">Leaf</tissue>
    </source>
</reference>
<name>A0A438BPI9_VITVI</name>
<evidence type="ECO:0000313" key="3">
    <source>
        <dbReference type="Proteomes" id="UP000288805"/>
    </source>
</evidence>
<accession>A0A438BPI9</accession>
<evidence type="ECO:0000256" key="1">
    <source>
        <dbReference type="SAM" id="MobiDB-lite"/>
    </source>
</evidence>
<comment type="caution">
    <text evidence="2">The sequence shown here is derived from an EMBL/GenBank/DDBJ whole genome shotgun (WGS) entry which is preliminary data.</text>
</comment>
<feature type="region of interest" description="Disordered" evidence="1">
    <location>
        <begin position="74"/>
        <end position="175"/>
    </location>
</feature>
<protein>
    <submittedName>
        <fullName evidence="2">Uncharacterized protein</fullName>
    </submittedName>
</protein>
<gene>
    <name evidence="2" type="ORF">CK203_105704</name>
</gene>
<organism evidence="2 3">
    <name type="scientific">Vitis vinifera</name>
    <name type="common">Grape</name>
    <dbReference type="NCBI Taxonomy" id="29760"/>
    <lineage>
        <taxon>Eukaryota</taxon>
        <taxon>Viridiplantae</taxon>
        <taxon>Streptophyta</taxon>
        <taxon>Embryophyta</taxon>
        <taxon>Tracheophyta</taxon>
        <taxon>Spermatophyta</taxon>
        <taxon>Magnoliopsida</taxon>
        <taxon>eudicotyledons</taxon>
        <taxon>Gunneridae</taxon>
        <taxon>Pentapetalae</taxon>
        <taxon>rosids</taxon>
        <taxon>Vitales</taxon>
        <taxon>Vitaceae</taxon>
        <taxon>Viteae</taxon>
        <taxon>Vitis</taxon>
    </lineage>
</organism>
<dbReference type="AlphaFoldDB" id="A0A438BPI9"/>
<dbReference type="EMBL" id="QGNW01002675">
    <property type="protein sequence ID" value="RVW12859.1"/>
    <property type="molecule type" value="Genomic_DNA"/>
</dbReference>